<dbReference type="GO" id="GO:0043139">
    <property type="term" value="F:5'-3' DNA helicase activity"/>
    <property type="evidence" value="ECO:0007669"/>
    <property type="project" value="UniProtKB-EC"/>
</dbReference>
<dbReference type="Gene3D" id="3.40.50.300">
    <property type="entry name" value="P-loop containing nucleotide triphosphate hydrolases"/>
    <property type="match status" value="1"/>
</dbReference>
<dbReference type="AlphaFoldDB" id="A0A2Z6QGX6"/>
<keyword evidence="1 4" id="KW-0347">Helicase</keyword>
<dbReference type="GO" id="GO:0016787">
    <property type="term" value="F:hydrolase activity"/>
    <property type="evidence" value="ECO:0007669"/>
    <property type="project" value="UniProtKB-KW"/>
</dbReference>
<proteinExistence type="inferred from homology"/>
<dbReference type="InterPro" id="IPR010285">
    <property type="entry name" value="DNA_helicase_pif1-like_DEAD"/>
</dbReference>
<comment type="cofactor">
    <cofactor evidence="1">
        <name>Mg(2+)</name>
        <dbReference type="ChEBI" id="CHEBI:18420"/>
    </cofactor>
</comment>
<dbReference type="GO" id="GO:0005524">
    <property type="term" value="F:ATP binding"/>
    <property type="evidence" value="ECO:0007669"/>
    <property type="project" value="UniProtKB-KW"/>
</dbReference>
<dbReference type="EC" id="5.6.2.3" evidence="1"/>
<dbReference type="Proteomes" id="UP000247702">
    <property type="component" value="Unassembled WGS sequence"/>
</dbReference>
<keyword evidence="5" id="KW-1185">Reference proteome</keyword>
<keyword evidence="1" id="KW-0234">DNA repair</keyword>
<gene>
    <name evidence="4" type="ORF">RCL2_001632600</name>
    <name evidence="3" type="ORF">RclHR1_15480004</name>
</gene>
<comment type="catalytic activity">
    <reaction evidence="1">
        <text>ATP + H2O = ADP + phosphate + H(+)</text>
        <dbReference type="Rhea" id="RHEA:13065"/>
        <dbReference type="ChEBI" id="CHEBI:15377"/>
        <dbReference type="ChEBI" id="CHEBI:15378"/>
        <dbReference type="ChEBI" id="CHEBI:30616"/>
        <dbReference type="ChEBI" id="CHEBI:43474"/>
        <dbReference type="ChEBI" id="CHEBI:456216"/>
        <dbReference type="EC" id="5.6.2.3"/>
    </reaction>
</comment>
<feature type="domain" description="DNA helicase Pif1-like DEAD-box helicase" evidence="2">
    <location>
        <begin position="4"/>
        <end position="99"/>
    </location>
</feature>
<dbReference type="Proteomes" id="UP000615446">
    <property type="component" value="Unassembled WGS sequence"/>
</dbReference>
<dbReference type="OrthoDB" id="2448136at2759"/>
<dbReference type="PANTHER" id="PTHR47642">
    <property type="entry name" value="ATP-DEPENDENT DNA HELICASE"/>
    <property type="match status" value="1"/>
</dbReference>
<sequence length="103" mass="11532">MSTTGTGKSYLIPAIKRRLRRIASIADIESKSPVLIIALMGVAAFNINESIIHSTLSIPILNNKSIDINSERTKQLQERLENEIYFIIDEMSMVGQRMLALVD</sequence>
<organism evidence="3 5">
    <name type="scientific">Rhizophagus clarus</name>
    <dbReference type="NCBI Taxonomy" id="94130"/>
    <lineage>
        <taxon>Eukaryota</taxon>
        <taxon>Fungi</taxon>
        <taxon>Fungi incertae sedis</taxon>
        <taxon>Mucoromycota</taxon>
        <taxon>Glomeromycotina</taxon>
        <taxon>Glomeromycetes</taxon>
        <taxon>Glomerales</taxon>
        <taxon>Glomeraceae</taxon>
        <taxon>Rhizophagus</taxon>
    </lineage>
</organism>
<dbReference type="EMBL" id="BLAL01000187">
    <property type="protein sequence ID" value="GES89426.1"/>
    <property type="molecule type" value="Genomic_DNA"/>
</dbReference>
<keyword evidence="1" id="KW-0233">DNA recombination</keyword>
<evidence type="ECO:0000313" key="5">
    <source>
        <dbReference type="Proteomes" id="UP000247702"/>
    </source>
</evidence>
<evidence type="ECO:0000313" key="3">
    <source>
        <dbReference type="EMBL" id="GBB88855.1"/>
    </source>
</evidence>
<evidence type="ECO:0000256" key="1">
    <source>
        <dbReference type="RuleBase" id="RU363044"/>
    </source>
</evidence>
<evidence type="ECO:0000313" key="4">
    <source>
        <dbReference type="EMBL" id="GES89426.1"/>
    </source>
</evidence>
<dbReference type="GO" id="GO:0006310">
    <property type="term" value="P:DNA recombination"/>
    <property type="evidence" value="ECO:0007669"/>
    <property type="project" value="UniProtKB-KW"/>
</dbReference>
<dbReference type="PANTHER" id="PTHR47642:SF5">
    <property type="entry name" value="ATP-DEPENDENT DNA HELICASE"/>
    <property type="match status" value="1"/>
</dbReference>
<keyword evidence="1" id="KW-0227">DNA damage</keyword>
<keyword evidence="1" id="KW-0067">ATP-binding</keyword>
<dbReference type="EMBL" id="BEXD01000611">
    <property type="protein sequence ID" value="GBB88855.1"/>
    <property type="molecule type" value="Genomic_DNA"/>
</dbReference>
<dbReference type="GO" id="GO:0006281">
    <property type="term" value="P:DNA repair"/>
    <property type="evidence" value="ECO:0007669"/>
    <property type="project" value="UniProtKB-KW"/>
</dbReference>
<dbReference type="InterPro" id="IPR051055">
    <property type="entry name" value="PIF1_helicase"/>
</dbReference>
<evidence type="ECO:0000259" key="2">
    <source>
        <dbReference type="Pfam" id="PF05970"/>
    </source>
</evidence>
<dbReference type="GO" id="GO:0000723">
    <property type="term" value="P:telomere maintenance"/>
    <property type="evidence" value="ECO:0007669"/>
    <property type="project" value="InterPro"/>
</dbReference>
<name>A0A2Z6QGX6_9GLOM</name>
<dbReference type="InterPro" id="IPR027417">
    <property type="entry name" value="P-loop_NTPase"/>
</dbReference>
<protein>
    <recommendedName>
        <fullName evidence="1">ATP-dependent DNA helicase</fullName>
        <ecNumber evidence="1">5.6.2.3</ecNumber>
    </recommendedName>
</protein>
<accession>A0A2Z6QGX6</accession>
<keyword evidence="1" id="KW-0547">Nucleotide-binding</keyword>
<keyword evidence="1" id="KW-0378">Hydrolase</keyword>
<dbReference type="Pfam" id="PF05970">
    <property type="entry name" value="PIF1"/>
    <property type="match status" value="1"/>
</dbReference>
<reference evidence="3 5" key="1">
    <citation type="submission" date="2017-11" db="EMBL/GenBank/DDBJ databases">
        <title>The genome of Rhizophagus clarus HR1 reveals common genetic basis of auxotrophy among arbuscular mycorrhizal fungi.</title>
        <authorList>
            <person name="Kobayashi Y."/>
        </authorList>
    </citation>
    <scope>NUCLEOTIDE SEQUENCE [LARGE SCALE GENOMIC DNA]</scope>
    <source>
        <strain evidence="3 5">HR1</strain>
    </source>
</reference>
<comment type="similarity">
    <text evidence="1">Belongs to the helicase family.</text>
</comment>
<reference evidence="4" key="2">
    <citation type="submission" date="2019-10" db="EMBL/GenBank/DDBJ databases">
        <title>Conservation and host-specific expression of non-tandemly repeated heterogenous ribosome RNA gene in arbuscular mycorrhizal fungi.</title>
        <authorList>
            <person name="Maeda T."/>
            <person name="Kobayashi Y."/>
            <person name="Nakagawa T."/>
            <person name="Ezawa T."/>
            <person name="Yamaguchi K."/>
            <person name="Bino T."/>
            <person name="Nishimoto Y."/>
            <person name="Shigenobu S."/>
            <person name="Kawaguchi M."/>
        </authorList>
    </citation>
    <scope>NUCLEOTIDE SEQUENCE</scope>
    <source>
        <strain evidence="4">HR1</strain>
    </source>
</reference>
<dbReference type="SUPFAM" id="SSF52540">
    <property type="entry name" value="P-loop containing nucleoside triphosphate hydrolases"/>
    <property type="match status" value="1"/>
</dbReference>
<comment type="caution">
    <text evidence="3">The sequence shown here is derived from an EMBL/GenBank/DDBJ whole genome shotgun (WGS) entry which is preliminary data.</text>
</comment>